<comment type="caution">
    <text evidence="2">The sequence shown here is derived from an EMBL/GenBank/DDBJ whole genome shotgun (WGS) entry which is preliminary data.</text>
</comment>
<dbReference type="GO" id="GO:0016625">
    <property type="term" value="F:oxidoreductase activity, acting on the aldehyde or oxo group of donors, iron-sulfur protein as acceptor"/>
    <property type="evidence" value="ECO:0007669"/>
    <property type="project" value="InterPro"/>
</dbReference>
<name>A0A101HYQ4_9BACT</name>
<dbReference type="Gene3D" id="3.60.9.10">
    <property type="entry name" value="Aldehyde ferredoxin oxidoreductase, N-terminal domain"/>
    <property type="match status" value="1"/>
</dbReference>
<sequence>MIKGGFQGKILRVNLTSGEIRVEDLKEDWAKKFIGGRGY</sequence>
<reference evidence="3" key="1">
    <citation type="journal article" date="2015" name="MBio">
        <title>Genome-Resolved Metagenomic Analysis Reveals Roles for Candidate Phyla and Other Microbial Community Members in Biogeochemical Transformations in Oil Reservoirs.</title>
        <authorList>
            <person name="Hu P."/>
            <person name="Tom L."/>
            <person name="Singh A."/>
            <person name="Thomas B.C."/>
            <person name="Baker B.J."/>
            <person name="Piceno Y.M."/>
            <person name="Andersen G.L."/>
            <person name="Banfield J.F."/>
        </authorList>
    </citation>
    <scope>NUCLEOTIDE SEQUENCE [LARGE SCALE GENOMIC DNA]</scope>
</reference>
<gene>
    <name evidence="2" type="ORF">XE02_1442</name>
</gene>
<dbReference type="EMBL" id="LGGW01000184">
    <property type="protein sequence ID" value="KUK85836.1"/>
    <property type="molecule type" value="Genomic_DNA"/>
</dbReference>
<dbReference type="InterPro" id="IPR036503">
    <property type="entry name" value="Ald_Fedxn_OxRdtase_N_sf"/>
</dbReference>
<accession>A0A101HYQ4</accession>
<feature type="non-terminal residue" evidence="2">
    <location>
        <position position="39"/>
    </location>
</feature>
<dbReference type="Pfam" id="PF02730">
    <property type="entry name" value="AFOR_N"/>
    <property type="match status" value="1"/>
</dbReference>
<dbReference type="GO" id="GO:0051536">
    <property type="term" value="F:iron-sulfur cluster binding"/>
    <property type="evidence" value="ECO:0007669"/>
    <property type="project" value="InterPro"/>
</dbReference>
<proteinExistence type="predicted"/>
<evidence type="ECO:0000313" key="3">
    <source>
        <dbReference type="Proteomes" id="UP000055014"/>
    </source>
</evidence>
<evidence type="ECO:0000313" key="2">
    <source>
        <dbReference type="EMBL" id="KUK85836.1"/>
    </source>
</evidence>
<dbReference type="InterPro" id="IPR013983">
    <property type="entry name" value="Ald_Fedxn_OxRdtase_N"/>
</dbReference>
<dbReference type="Proteomes" id="UP000055014">
    <property type="component" value="Unassembled WGS sequence"/>
</dbReference>
<protein>
    <submittedName>
        <fullName evidence="2">Aldehyde ferredoxin oxidoreductase</fullName>
    </submittedName>
</protein>
<feature type="domain" description="Aldehyde ferredoxin oxidoreductase N-terminal" evidence="1">
    <location>
        <begin position="8"/>
        <end position="39"/>
    </location>
</feature>
<dbReference type="SUPFAM" id="SSF56228">
    <property type="entry name" value="Aldehyde ferredoxin oxidoreductase, N-terminal domain"/>
    <property type="match status" value="1"/>
</dbReference>
<organism evidence="2 3">
    <name type="scientific">Mesotoga infera</name>
    <dbReference type="NCBI Taxonomy" id="1236046"/>
    <lineage>
        <taxon>Bacteria</taxon>
        <taxon>Thermotogati</taxon>
        <taxon>Thermotogota</taxon>
        <taxon>Thermotogae</taxon>
        <taxon>Kosmotogales</taxon>
        <taxon>Kosmotogaceae</taxon>
        <taxon>Mesotoga</taxon>
    </lineage>
</organism>
<dbReference type="AlphaFoldDB" id="A0A101HYQ4"/>
<evidence type="ECO:0000259" key="1">
    <source>
        <dbReference type="Pfam" id="PF02730"/>
    </source>
</evidence>